<reference evidence="4" key="1">
    <citation type="journal article" date="2019" name="Int. J. Syst. Evol. Microbiol.">
        <title>The Global Catalogue of Microorganisms (GCM) 10K type strain sequencing project: providing services to taxonomists for standard genome sequencing and annotation.</title>
        <authorList>
            <consortium name="The Broad Institute Genomics Platform"/>
            <consortium name="The Broad Institute Genome Sequencing Center for Infectious Disease"/>
            <person name="Wu L."/>
            <person name="Ma J."/>
        </authorList>
    </citation>
    <scope>NUCLEOTIDE SEQUENCE [LARGE SCALE GENOMIC DNA]</scope>
    <source>
        <strain evidence="4">KCTC 42585</strain>
    </source>
</reference>
<evidence type="ECO:0000313" key="4">
    <source>
        <dbReference type="Proteomes" id="UP001597468"/>
    </source>
</evidence>
<dbReference type="EMBL" id="JBHULT010000003">
    <property type="protein sequence ID" value="MFD2516324.1"/>
    <property type="molecule type" value="Genomic_DNA"/>
</dbReference>
<feature type="transmembrane region" description="Helical" evidence="1">
    <location>
        <begin position="233"/>
        <end position="254"/>
    </location>
</feature>
<feature type="domain" description="CAAX prenyl protease 2/Lysostaphin resistance protein A-like" evidence="2">
    <location>
        <begin position="146"/>
        <end position="244"/>
    </location>
</feature>
<dbReference type="Proteomes" id="UP001597468">
    <property type="component" value="Unassembled WGS sequence"/>
</dbReference>
<feature type="transmembrane region" description="Helical" evidence="1">
    <location>
        <begin position="274"/>
        <end position="293"/>
    </location>
</feature>
<evidence type="ECO:0000259" key="2">
    <source>
        <dbReference type="Pfam" id="PF02517"/>
    </source>
</evidence>
<feature type="transmembrane region" description="Helical" evidence="1">
    <location>
        <begin position="16"/>
        <end position="41"/>
    </location>
</feature>
<feature type="transmembrane region" description="Helical" evidence="1">
    <location>
        <begin position="206"/>
        <end position="226"/>
    </location>
</feature>
<keyword evidence="4" id="KW-1185">Reference proteome</keyword>
<dbReference type="InterPro" id="IPR003675">
    <property type="entry name" value="Rce1/LyrA-like_dom"/>
</dbReference>
<protein>
    <submittedName>
        <fullName evidence="3">CPBP family intramembrane glutamic endopeptidase</fullName>
        <ecNumber evidence="3">3.4.-.-</ecNumber>
    </submittedName>
</protein>
<comment type="caution">
    <text evidence="3">The sequence shown here is derived from an EMBL/GenBank/DDBJ whole genome shotgun (WGS) entry which is preliminary data.</text>
</comment>
<sequence length="318" mass="36306">MFLELAYKAKHDWWRYLIGAVIVFFAWQLLGGLPLLAAVLIEMGPEILSLAEEEDTMKMLQVLDSNLAFFLLLFMFAVGLGALFLVYRLLHKQPILEATTARKKVDWGRFWFGFGIIAAFTIVATVIDYQLRPEDFIWNFKLVPFLILALIAVVMVPLQTSFEEYLFRGYFMQGLGVLAGNKWFPLITTSVLFGALHMWNPEVEKLGYIIMVYYIGTGLLLGIMTLMDDGLELALGFHFGNNLIGALLITADWTAFQTNSILRDVSEPTAGLDIILPVVIVYPIFLFIMAKTYKWDNWKEKLFGKVKPPELLKYSEEM</sequence>
<dbReference type="Pfam" id="PF02517">
    <property type="entry name" value="Rce1-like"/>
    <property type="match status" value="1"/>
</dbReference>
<organism evidence="3 4">
    <name type="scientific">Salinimicrobium flavum</name>
    <dbReference type="NCBI Taxonomy" id="1737065"/>
    <lineage>
        <taxon>Bacteria</taxon>
        <taxon>Pseudomonadati</taxon>
        <taxon>Bacteroidota</taxon>
        <taxon>Flavobacteriia</taxon>
        <taxon>Flavobacteriales</taxon>
        <taxon>Flavobacteriaceae</taxon>
        <taxon>Salinimicrobium</taxon>
    </lineage>
</organism>
<gene>
    <name evidence="3" type="ORF">ACFSTG_00285</name>
</gene>
<feature type="transmembrane region" description="Helical" evidence="1">
    <location>
        <begin position="143"/>
        <end position="162"/>
    </location>
</feature>
<dbReference type="EC" id="3.4.-.-" evidence="3"/>
<keyword evidence="1" id="KW-1133">Transmembrane helix</keyword>
<keyword evidence="1" id="KW-0812">Transmembrane</keyword>
<keyword evidence="1" id="KW-0472">Membrane</keyword>
<evidence type="ECO:0000313" key="3">
    <source>
        <dbReference type="EMBL" id="MFD2516324.1"/>
    </source>
</evidence>
<dbReference type="RefSeq" id="WP_380747316.1">
    <property type="nucleotide sequence ID" value="NZ_JBHULT010000003.1"/>
</dbReference>
<feature type="transmembrane region" description="Helical" evidence="1">
    <location>
        <begin position="110"/>
        <end position="131"/>
    </location>
</feature>
<dbReference type="GO" id="GO:0016787">
    <property type="term" value="F:hydrolase activity"/>
    <property type="evidence" value="ECO:0007669"/>
    <property type="project" value="UniProtKB-KW"/>
</dbReference>
<feature type="transmembrane region" description="Helical" evidence="1">
    <location>
        <begin position="67"/>
        <end position="90"/>
    </location>
</feature>
<keyword evidence="3" id="KW-0378">Hydrolase</keyword>
<accession>A0ABW5ISD5</accession>
<name>A0ABW5ISD5_9FLAO</name>
<evidence type="ECO:0000256" key="1">
    <source>
        <dbReference type="SAM" id="Phobius"/>
    </source>
</evidence>
<proteinExistence type="predicted"/>